<organism evidence="9 10">
    <name type="scientific">Setaria viridis</name>
    <name type="common">Green bristlegrass</name>
    <name type="synonym">Setaria italica subsp. viridis</name>
    <dbReference type="NCBI Taxonomy" id="4556"/>
    <lineage>
        <taxon>Eukaryota</taxon>
        <taxon>Viridiplantae</taxon>
        <taxon>Streptophyta</taxon>
        <taxon>Embryophyta</taxon>
        <taxon>Tracheophyta</taxon>
        <taxon>Spermatophyta</taxon>
        <taxon>Magnoliopsida</taxon>
        <taxon>Liliopsida</taxon>
        <taxon>Poales</taxon>
        <taxon>Poaceae</taxon>
        <taxon>PACMAD clade</taxon>
        <taxon>Panicoideae</taxon>
        <taxon>Panicodae</taxon>
        <taxon>Paniceae</taxon>
        <taxon>Cenchrinae</taxon>
        <taxon>Setaria</taxon>
    </lineage>
</organism>
<keyword evidence="3" id="KW-0479">Metal-binding</keyword>
<dbReference type="PANTHER" id="PTHR43880:SF42">
    <property type="entry name" value="ALCOHOL DEHYDROGENASE-LIKE 3"/>
    <property type="match status" value="1"/>
</dbReference>
<name>A0A4U6TBC0_SETVI</name>
<dbReference type="AlphaFoldDB" id="A0A4U6TBC0"/>
<evidence type="ECO:0000256" key="1">
    <source>
        <dbReference type="ARBA" id="ARBA00001947"/>
    </source>
</evidence>
<reference evidence="9" key="1">
    <citation type="submission" date="2019-03" db="EMBL/GenBank/DDBJ databases">
        <title>WGS assembly of Setaria viridis.</title>
        <authorList>
            <person name="Huang P."/>
            <person name="Jenkins J."/>
            <person name="Grimwood J."/>
            <person name="Barry K."/>
            <person name="Healey A."/>
            <person name="Mamidi S."/>
            <person name="Sreedasyam A."/>
            <person name="Shu S."/>
            <person name="Feldman M."/>
            <person name="Wu J."/>
            <person name="Yu Y."/>
            <person name="Chen C."/>
            <person name="Johnson J."/>
            <person name="Rokhsar D."/>
            <person name="Baxter I."/>
            <person name="Schmutz J."/>
            <person name="Brutnell T."/>
            <person name="Kellogg E."/>
        </authorList>
    </citation>
    <scope>NUCLEOTIDE SEQUENCE [LARGE SCALE GENOMIC DNA]</scope>
</reference>
<gene>
    <name evidence="9" type="ORF">SEVIR_9G289050v2</name>
</gene>
<dbReference type="GO" id="GO:0005829">
    <property type="term" value="C:cytosol"/>
    <property type="evidence" value="ECO:0007669"/>
    <property type="project" value="TreeGrafter"/>
</dbReference>
<evidence type="ECO:0000256" key="6">
    <source>
        <dbReference type="ARBA" id="ARBA00049243"/>
    </source>
</evidence>
<feature type="region of interest" description="Disordered" evidence="7">
    <location>
        <begin position="147"/>
        <end position="185"/>
    </location>
</feature>
<dbReference type="PANTHER" id="PTHR43880">
    <property type="entry name" value="ALCOHOL DEHYDROGENASE"/>
    <property type="match status" value="1"/>
</dbReference>
<evidence type="ECO:0000256" key="2">
    <source>
        <dbReference type="ARBA" id="ARBA00004496"/>
    </source>
</evidence>
<dbReference type="PROSITE" id="PS00059">
    <property type="entry name" value="ADH_ZINC"/>
    <property type="match status" value="1"/>
</dbReference>
<comment type="catalytic activity">
    <reaction evidence="6">
        <text>a primary alcohol + NAD(+) = an aldehyde + NADH + H(+)</text>
        <dbReference type="Rhea" id="RHEA:10736"/>
        <dbReference type="ChEBI" id="CHEBI:15378"/>
        <dbReference type="ChEBI" id="CHEBI:15734"/>
        <dbReference type="ChEBI" id="CHEBI:17478"/>
        <dbReference type="ChEBI" id="CHEBI:57540"/>
        <dbReference type="ChEBI" id="CHEBI:57945"/>
        <dbReference type="EC" id="1.1.1.1"/>
    </reaction>
</comment>
<evidence type="ECO:0000256" key="3">
    <source>
        <dbReference type="ARBA" id="ARBA00022723"/>
    </source>
</evidence>
<evidence type="ECO:0000259" key="8">
    <source>
        <dbReference type="Pfam" id="PF08240"/>
    </source>
</evidence>
<dbReference type="GO" id="GO:0004022">
    <property type="term" value="F:alcohol dehydrogenase (NAD+) activity"/>
    <property type="evidence" value="ECO:0007669"/>
    <property type="project" value="UniProtKB-EC"/>
</dbReference>
<protein>
    <recommendedName>
        <fullName evidence="8">Alcohol dehydrogenase-like N-terminal domain-containing protein</fullName>
    </recommendedName>
</protein>
<feature type="compositionally biased region" description="Low complexity" evidence="7">
    <location>
        <begin position="159"/>
        <end position="168"/>
    </location>
</feature>
<dbReference type="Gene3D" id="3.90.180.10">
    <property type="entry name" value="Medium-chain alcohol dehydrogenases, catalytic domain"/>
    <property type="match status" value="1"/>
</dbReference>
<dbReference type="GO" id="GO:0046294">
    <property type="term" value="P:formaldehyde catabolic process"/>
    <property type="evidence" value="ECO:0007669"/>
    <property type="project" value="TreeGrafter"/>
</dbReference>
<evidence type="ECO:0000256" key="5">
    <source>
        <dbReference type="ARBA" id="ARBA00023002"/>
    </source>
</evidence>
<dbReference type="GO" id="GO:0051903">
    <property type="term" value="F:S-(hydroxymethyl)glutathione dehydrogenase [NAD(P)+] activity"/>
    <property type="evidence" value="ECO:0007669"/>
    <property type="project" value="TreeGrafter"/>
</dbReference>
<dbReference type="Pfam" id="PF08240">
    <property type="entry name" value="ADH_N"/>
    <property type="match status" value="1"/>
</dbReference>
<dbReference type="GO" id="GO:0008270">
    <property type="term" value="F:zinc ion binding"/>
    <property type="evidence" value="ECO:0007669"/>
    <property type="project" value="InterPro"/>
</dbReference>
<dbReference type="InterPro" id="IPR013154">
    <property type="entry name" value="ADH-like_N"/>
</dbReference>
<evidence type="ECO:0000313" key="9">
    <source>
        <dbReference type="EMBL" id="TKV94356.1"/>
    </source>
</evidence>
<dbReference type="InterPro" id="IPR011032">
    <property type="entry name" value="GroES-like_sf"/>
</dbReference>
<evidence type="ECO:0000313" key="10">
    <source>
        <dbReference type="Proteomes" id="UP000298652"/>
    </source>
</evidence>
<keyword evidence="10" id="KW-1185">Reference proteome</keyword>
<comment type="cofactor">
    <cofactor evidence="1">
        <name>Zn(2+)</name>
        <dbReference type="ChEBI" id="CHEBI:29105"/>
    </cofactor>
</comment>
<dbReference type="Gramene" id="TKV94356">
    <property type="protein sequence ID" value="TKV94356"/>
    <property type="gene ID" value="SEVIR_9G289050v2"/>
</dbReference>
<keyword evidence="5" id="KW-0560">Oxidoreductase</keyword>
<dbReference type="Proteomes" id="UP000298652">
    <property type="component" value="Chromosome 9"/>
</dbReference>
<proteinExistence type="predicted"/>
<evidence type="ECO:0000256" key="7">
    <source>
        <dbReference type="SAM" id="MobiDB-lite"/>
    </source>
</evidence>
<keyword evidence="4" id="KW-0862">Zinc</keyword>
<evidence type="ECO:0000256" key="4">
    <source>
        <dbReference type="ARBA" id="ARBA00022833"/>
    </source>
</evidence>
<comment type="subcellular location">
    <subcellularLocation>
        <location evidence="2">Cytoplasm</location>
    </subcellularLocation>
</comment>
<dbReference type="SUPFAM" id="SSF50129">
    <property type="entry name" value="GroES-like"/>
    <property type="match status" value="1"/>
</dbReference>
<accession>A0A4U6TBC0</accession>
<dbReference type="EMBL" id="CM016560">
    <property type="protein sequence ID" value="TKV94356.1"/>
    <property type="molecule type" value="Genomic_DNA"/>
</dbReference>
<dbReference type="InterPro" id="IPR002328">
    <property type="entry name" value="ADH_Zn_CS"/>
</dbReference>
<feature type="domain" description="Alcohol dehydrogenase-like N-terminal" evidence="8">
    <location>
        <begin position="37"/>
        <end position="117"/>
    </location>
</feature>
<sequence length="239" mass="26062">MAVSDNGCRARAAAVAWDRGEPLSLKEVEVAPPGRLEVRIKVLFSSICHTDLSAWKGEKMHRKFPCIVGHETAGVVESVGDGVEDLVPGDHVVPIFTRECRECVYCGSDKMNLCGMYRANLSRAPWSPTTARGSSWWMCPPTCAGRSTTSSTPPPSPSTPCSTRSAPSGSTPRPRWRRCTSSAAASPQLIKESAWGGKQRGTLQTFPRVQRLQYSGLVLLVLRLPRVPGYQRGSPNHRC</sequence>